<organism evidence="2 3">
    <name type="scientific">Amphimedon queenslandica</name>
    <name type="common">Sponge</name>
    <dbReference type="NCBI Taxonomy" id="400682"/>
    <lineage>
        <taxon>Eukaryota</taxon>
        <taxon>Metazoa</taxon>
        <taxon>Porifera</taxon>
        <taxon>Demospongiae</taxon>
        <taxon>Heteroscleromorpha</taxon>
        <taxon>Haplosclerida</taxon>
        <taxon>Niphatidae</taxon>
        <taxon>Amphimedon</taxon>
    </lineage>
</organism>
<dbReference type="InterPro" id="IPR011029">
    <property type="entry name" value="DEATH-like_dom_sf"/>
</dbReference>
<dbReference type="KEGG" id="aqu:109582978"/>
<dbReference type="InterPro" id="IPR000488">
    <property type="entry name" value="Death_dom"/>
</dbReference>
<dbReference type="GO" id="GO:0007165">
    <property type="term" value="P:signal transduction"/>
    <property type="evidence" value="ECO:0007669"/>
    <property type="project" value="InterPro"/>
</dbReference>
<dbReference type="PROSITE" id="PS50017">
    <property type="entry name" value="DEATH_DOMAIN"/>
    <property type="match status" value="1"/>
</dbReference>
<dbReference type="RefSeq" id="XP_019853639.1">
    <property type="nucleotide sequence ID" value="XM_019998080.1"/>
</dbReference>
<dbReference type="Gene3D" id="1.10.533.10">
    <property type="entry name" value="Death Domain, Fas"/>
    <property type="match status" value="1"/>
</dbReference>
<reference evidence="2" key="2">
    <citation type="submission" date="2024-06" db="UniProtKB">
        <authorList>
            <consortium name="EnsemblMetazoa"/>
        </authorList>
    </citation>
    <scope>IDENTIFICATION</scope>
</reference>
<dbReference type="Proteomes" id="UP000007879">
    <property type="component" value="Unassembled WGS sequence"/>
</dbReference>
<sequence length="828" mass="94514">MDESLAENQNENLIVPETEVNAINPVLNDLEQDNQLNVFTESPTIEMLSGLEQPGQDNQLNVFPDSSTIGNAYSADLDLAIENGHTIKVMWSTLCISGPSGSGKSSLIELLLGKEPLLTHTSTSVLGAIESRGFTLLLITDDINCTWEEIQDIKGLLCEALRSGAITPLPNGEDRFDFSFEALPHSFSYACYNEVLSKAITSPVSPIVEDMRCLLQKQSVSHFVNAPPTYHFVSIIDTGGHEAFFDIIPALHCYGSANIVIHKLDEKLSSKVFSFYCLEDEIIGEIEERQLTNQQYLVSSIRSSTSINPPQISGFKTQLHKFQSQIIVGTFSAEINQIESLIAKNSILRANTINCEHHISLNGKNLLFPINATARDDYHSQIATEIRKHVCDSYIEADVPLKWFLFLLHLQELCIGLCIARKADCIEIGSLLQMTENEVEAALLYFRDVKMILYWPYALPQIVFLQPQYLYDKITQLVLASFLNSHKHFENKGIKLHLDILAEYQDKGIFSLELLHSICEPFNNEDFTAMELLQLLKNLVIIVEIPHLDGDDMHFFPSILPILSTDSDEFETLQKEYTEELEPLILSWPTRINPQGLFPALIVKLLNDSQPHLFNLKPECRQYRNAIQLECVAYRGSVLLVDTVYNVEVFYDSGRRSKFDKWISSHVRESIFDEVRSIVSQFHYDDRLANPVKKFVCLKHNEYTKHYCIITKNNRLSCERDKSVMEISQFNQNPWLQKINLDITDLNYPLHLLKEFTIHWNRLGLALGLTQQTLDIIDHDHPSRSEECFRICLQKWLEKSDNVHIVTWVSLADALFPFNDNTNWVNQL</sequence>
<protein>
    <recommendedName>
        <fullName evidence="1">Death domain-containing protein</fullName>
    </recommendedName>
</protein>
<evidence type="ECO:0000259" key="1">
    <source>
        <dbReference type="PROSITE" id="PS50017"/>
    </source>
</evidence>
<evidence type="ECO:0000313" key="3">
    <source>
        <dbReference type="Proteomes" id="UP000007879"/>
    </source>
</evidence>
<dbReference type="SUPFAM" id="SSF47986">
    <property type="entry name" value="DEATH domain"/>
    <property type="match status" value="1"/>
</dbReference>
<name>A0AAN0J9E0_AMPQE</name>
<evidence type="ECO:0000313" key="2">
    <source>
        <dbReference type="EnsemblMetazoa" id="XP_019853639.1"/>
    </source>
</evidence>
<feature type="domain" description="Death" evidence="1">
    <location>
        <begin position="760"/>
        <end position="815"/>
    </location>
</feature>
<dbReference type="EnsemblMetazoa" id="XM_019998080.1">
    <property type="protein sequence ID" value="XP_019853639.1"/>
    <property type="gene ID" value="LOC109582978"/>
</dbReference>
<reference evidence="3" key="1">
    <citation type="journal article" date="2010" name="Nature">
        <title>The Amphimedon queenslandica genome and the evolution of animal complexity.</title>
        <authorList>
            <person name="Srivastava M."/>
            <person name="Simakov O."/>
            <person name="Chapman J."/>
            <person name="Fahey B."/>
            <person name="Gauthier M.E."/>
            <person name="Mitros T."/>
            <person name="Richards G.S."/>
            <person name="Conaco C."/>
            <person name="Dacre M."/>
            <person name="Hellsten U."/>
            <person name="Larroux C."/>
            <person name="Putnam N.H."/>
            <person name="Stanke M."/>
            <person name="Adamska M."/>
            <person name="Darling A."/>
            <person name="Degnan S.M."/>
            <person name="Oakley T.H."/>
            <person name="Plachetzki D.C."/>
            <person name="Zhai Y."/>
            <person name="Adamski M."/>
            <person name="Calcino A."/>
            <person name="Cummins S.F."/>
            <person name="Goodstein D.M."/>
            <person name="Harris C."/>
            <person name="Jackson D.J."/>
            <person name="Leys S.P."/>
            <person name="Shu S."/>
            <person name="Woodcroft B.J."/>
            <person name="Vervoort M."/>
            <person name="Kosik K.S."/>
            <person name="Manning G."/>
            <person name="Degnan B.M."/>
            <person name="Rokhsar D.S."/>
        </authorList>
    </citation>
    <scope>NUCLEOTIDE SEQUENCE [LARGE SCALE GENOMIC DNA]</scope>
</reference>
<dbReference type="SUPFAM" id="SSF52540">
    <property type="entry name" value="P-loop containing nucleoside triphosphate hydrolases"/>
    <property type="match status" value="2"/>
</dbReference>
<dbReference type="AlphaFoldDB" id="A0AAN0J9E0"/>
<dbReference type="InterPro" id="IPR027417">
    <property type="entry name" value="P-loop_NTPase"/>
</dbReference>
<keyword evidence="3" id="KW-1185">Reference proteome</keyword>
<dbReference type="GeneID" id="109582978"/>
<proteinExistence type="predicted"/>
<accession>A0AAN0J9E0</accession>